<dbReference type="AlphaFoldDB" id="A0AB34JUD5"/>
<keyword evidence="3" id="KW-1185">Reference proteome</keyword>
<organism evidence="2 3">
    <name type="scientific">Prymnesium parvum</name>
    <name type="common">Toxic golden alga</name>
    <dbReference type="NCBI Taxonomy" id="97485"/>
    <lineage>
        <taxon>Eukaryota</taxon>
        <taxon>Haptista</taxon>
        <taxon>Haptophyta</taxon>
        <taxon>Prymnesiophyceae</taxon>
        <taxon>Prymnesiales</taxon>
        <taxon>Prymnesiaceae</taxon>
        <taxon>Prymnesium</taxon>
    </lineage>
</organism>
<evidence type="ECO:0000256" key="1">
    <source>
        <dbReference type="SAM" id="MobiDB-lite"/>
    </source>
</evidence>
<protein>
    <submittedName>
        <fullName evidence="2">Uncharacterized protein</fullName>
    </submittedName>
</protein>
<reference evidence="2 3" key="1">
    <citation type="journal article" date="2024" name="Science">
        <title>Giant polyketide synthase enzymes in the biosynthesis of giant marine polyether toxins.</title>
        <authorList>
            <person name="Fallon T.R."/>
            <person name="Shende V.V."/>
            <person name="Wierzbicki I.H."/>
            <person name="Pendleton A.L."/>
            <person name="Watervoot N.F."/>
            <person name="Auber R.P."/>
            <person name="Gonzalez D.J."/>
            <person name="Wisecaver J.H."/>
            <person name="Moore B.S."/>
        </authorList>
    </citation>
    <scope>NUCLEOTIDE SEQUENCE [LARGE SCALE GENOMIC DNA]</scope>
    <source>
        <strain evidence="2 3">12B1</strain>
    </source>
</reference>
<proteinExistence type="predicted"/>
<dbReference type="Proteomes" id="UP001515480">
    <property type="component" value="Unassembled WGS sequence"/>
</dbReference>
<comment type="caution">
    <text evidence="2">The sequence shown here is derived from an EMBL/GenBank/DDBJ whole genome shotgun (WGS) entry which is preliminary data.</text>
</comment>
<evidence type="ECO:0000313" key="2">
    <source>
        <dbReference type="EMBL" id="KAL1525480.1"/>
    </source>
</evidence>
<gene>
    <name evidence="2" type="ORF">AB1Y20_020336</name>
</gene>
<evidence type="ECO:0000313" key="3">
    <source>
        <dbReference type="Proteomes" id="UP001515480"/>
    </source>
</evidence>
<dbReference type="EMBL" id="JBGBPQ010000004">
    <property type="protein sequence ID" value="KAL1525480.1"/>
    <property type="molecule type" value="Genomic_DNA"/>
</dbReference>
<name>A0AB34JUD5_PRYPA</name>
<feature type="region of interest" description="Disordered" evidence="1">
    <location>
        <begin position="210"/>
        <end position="243"/>
    </location>
</feature>
<feature type="region of interest" description="Disordered" evidence="1">
    <location>
        <begin position="113"/>
        <end position="138"/>
    </location>
</feature>
<accession>A0AB34JUD5</accession>
<sequence length="243" mass="26600">MYAGHIDVLQDALDAADRRALVPPRALQLVEEFATSTADHSDDFGRLWSDPTDPATAYGLFHERSYQEHEYDGMVEQMTARAWKRAWEAYTIRSNAANQAGFAHRRRLQEDQAFGGGQMEDGRTASDPATYGATSSSQFASRRGGALATFDGFSCEQISSYSRSTRQMPPSSSEDLSAARAREACAMASASLLAHPAVLASSEKQLQLTSSLGAARGKPQRNSSYLEAHRVKSAQKHGYSQRQ</sequence>